<feature type="signal peptide" evidence="1">
    <location>
        <begin position="1"/>
        <end position="17"/>
    </location>
</feature>
<dbReference type="EMBL" id="JAKWBI020000010">
    <property type="protein sequence ID" value="KAJ2906717.1"/>
    <property type="molecule type" value="Genomic_DNA"/>
</dbReference>
<dbReference type="AlphaFoldDB" id="A0AAD5S016"/>
<feature type="chain" id="PRO_5042016433" description="DUF7143 domain-containing protein" evidence="1">
    <location>
        <begin position="18"/>
        <end position="189"/>
    </location>
</feature>
<dbReference type="PANTHER" id="PTHR37592:SF1">
    <property type="match status" value="1"/>
</dbReference>
<evidence type="ECO:0000259" key="2">
    <source>
        <dbReference type="Pfam" id="PF23631"/>
    </source>
</evidence>
<proteinExistence type="predicted"/>
<evidence type="ECO:0000313" key="3">
    <source>
        <dbReference type="EMBL" id="KAJ2906717.1"/>
    </source>
</evidence>
<dbReference type="Proteomes" id="UP001201980">
    <property type="component" value="Unassembled WGS sequence"/>
</dbReference>
<gene>
    <name evidence="3" type="ORF">MKZ38_000453</name>
</gene>
<comment type="caution">
    <text evidence="3">The sequence shown here is derived from an EMBL/GenBank/DDBJ whole genome shotgun (WGS) entry which is preliminary data.</text>
</comment>
<organism evidence="3 4">
    <name type="scientific">Zalerion maritima</name>
    <dbReference type="NCBI Taxonomy" id="339359"/>
    <lineage>
        <taxon>Eukaryota</taxon>
        <taxon>Fungi</taxon>
        <taxon>Dikarya</taxon>
        <taxon>Ascomycota</taxon>
        <taxon>Pezizomycotina</taxon>
        <taxon>Sordariomycetes</taxon>
        <taxon>Lulworthiomycetidae</taxon>
        <taxon>Lulworthiales</taxon>
        <taxon>Lulworthiaceae</taxon>
        <taxon>Zalerion</taxon>
    </lineage>
</organism>
<reference evidence="3" key="1">
    <citation type="submission" date="2022-07" db="EMBL/GenBank/DDBJ databases">
        <title>Draft genome sequence of Zalerion maritima ATCC 34329, a (micro)plastics degrading marine fungus.</title>
        <authorList>
            <person name="Paco A."/>
            <person name="Goncalves M.F.M."/>
            <person name="Rocha-Santos T.A.P."/>
            <person name="Alves A."/>
        </authorList>
    </citation>
    <scope>NUCLEOTIDE SEQUENCE</scope>
    <source>
        <strain evidence="3">ATCC 34329</strain>
    </source>
</reference>
<sequence length="189" mass="19853">MKSLAIAILALGCVVSAAPTALTTRQDACFVVGDVELPAEVADIADSLASVVSCGDGTTIGNVPDVISGDVTFSSIDFSQSDQTPLAFSLSQFATSDPLADNDLDFFQNELNTYLATEAGVRSEGGNLAVKTPKFFLEFQVARILTAQGNPPTDPSSTVEHKLEKVLKLTTNEDQALIDELNNLAVTLA</sequence>
<evidence type="ECO:0000256" key="1">
    <source>
        <dbReference type="SAM" id="SignalP"/>
    </source>
</evidence>
<protein>
    <recommendedName>
        <fullName evidence="2">DUF7143 domain-containing protein</fullName>
    </recommendedName>
</protein>
<name>A0AAD5S016_9PEZI</name>
<accession>A0AAD5S016</accession>
<dbReference type="Pfam" id="PF23631">
    <property type="entry name" value="DUF7143"/>
    <property type="match status" value="1"/>
</dbReference>
<keyword evidence="1" id="KW-0732">Signal</keyword>
<evidence type="ECO:0000313" key="4">
    <source>
        <dbReference type="Proteomes" id="UP001201980"/>
    </source>
</evidence>
<dbReference type="PANTHER" id="PTHR37592">
    <property type="match status" value="1"/>
</dbReference>
<dbReference type="InterPro" id="IPR055567">
    <property type="entry name" value="DUF7143"/>
</dbReference>
<keyword evidence="4" id="KW-1185">Reference proteome</keyword>
<feature type="domain" description="DUF7143" evidence="2">
    <location>
        <begin position="31"/>
        <end position="187"/>
    </location>
</feature>